<feature type="transmembrane region" description="Helical" evidence="8">
    <location>
        <begin position="181"/>
        <end position="200"/>
    </location>
</feature>
<evidence type="ECO:0000256" key="2">
    <source>
        <dbReference type="ARBA" id="ARBA00009142"/>
    </source>
</evidence>
<feature type="transmembrane region" description="Helical" evidence="8">
    <location>
        <begin position="6"/>
        <end position="28"/>
    </location>
</feature>
<dbReference type="Pfam" id="PF01925">
    <property type="entry name" value="TauE"/>
    <property type="match status" value="1"/>
</dbReference>
<dbReference type="RefSeq" id="WP_182122513.1">
    <property type="nucleotide sequence ID" value="NZ_CP059567.1"/>
</dbReference>
<feature type="transmembrane region" description="Helical" evidence="8">
    <location>
        <begin position="207"/>
        <end position="228"/>
    </location>
</feature>
<keyword evidence="5 8" id="KW-0812">Transmembrane</keyword>
<evidence type="ECO:0000256" key="6">
    <source>
        <dbReference type="ARBA" id="ARBA00022989"/>
    </source>
</evidence>
<evidence type="ECO:0000256" key="7">
    <source>
        <dbReference type="ARBA" id="ARBA00023136"/>
    </source>
</evidence>
<reference evidence="9 10" key="1">
    <citation type="submission" date="2020-07" db="EMBL/GenBank/DDBJ databases">
        <title>Genomic diversity of species in the Neisseriaceae family.</title>
        <authorList>
            <person name="Vincent A.T."/>
            <person name="Bernet E."/>
            <person name="Veyrier F.J."/>
        </authorList>
    </citation>
    <scope>NUCLEOTIDE SEQUENCE [LARGE SCALE GENOMIC DNA]</scope>
    <source>
        <strain evidence="9 10">DSM 22244</strain>
    </source>
</reference>
<keyword evidence="6 8" id="KW-1133">Transmembrane helix</keyword>
<dbReference type="KEGG" id="nsg:H3L94_02395"/>
<evidence type="ECO:0000313" key="9">
    <source>
        <dbReference type="EMBL" id="QMT40924.1"/>
    </source>
</evidence>
<protein>
    <recommendedName>
        <fullName evidence="8">Probable membrane transporter protein</fullName>
    </recommendedName>
</protein>
<gene>
    <name evidence="9" type="ORF">H3L94_02395</name>
</gene>
<keyword evidence="7 8" id="KW-0472">Membrane</keyword>
<keyword evidence="3" id="KW-0813">Transport</keyword>
<evidence type="ECO:0000313" key="10">
    <source>
        <dbReference type="Proteomes" id="UP000514752"/>
    </source>
</evidence>
<feature type="transmembrane region" description="Helical" evidence="8">
    <location>
        <begin position="145"/>
        <end position="169"/>
    </location>
</feature>
<accession>A0A7D7RVL8</accession>
<dbReference type="AlphaFoldDB" id="A0A7D7RVL8"/>
<dbReference type="InterPro" id="IPR002781">
    <property type="entry name" value="TM_pro_TauE-like"/>
</dbReference>
<dbReference type="InterPro" id="IPR052017">
    <property type="entry name" value="TSUP"/>
</dbReference>
<comment type="subcellular location">
    <subcellularLocation>
        <location evidence="1 8">Cell membrane</location>
        <topology evidence="1 8">Multi-pass membrane protein</topology>
    </subcellularLocation>
</comment>
<name>A0A7D7RVL8_9NEIS</name>
<feature type="transmembrane region" description="Helical" evidence="8">
    <location>
        <begin position="80"/>
        <end position="99"/>
    </location>
</feature>
<evidence type="ECO:0000256" key="4">
    <source>
        <dbReference type="ARBA" id="ARBA00022475"/>
    </source>
</evidence>
<proteinExistence type="inferred from homology"/>
<evidence type="ECO:0000256" key="5">
    <source>
        <dbReference type="ARBA" id="ARBA00022692"/>
    </source>
</evidence>
<organism evidence="9 10">
    <name type="scientific">Neisseria shayeganii</name>
    <dbReference type="NCBI Taxonomy" id="607712"/>
    <lineage>
        <taxon>Bacteria</taxon>
        <taxon>Pseudomonadati</taxon>
        <taxon>Pseudomonadota</taxon>
        <taxon>Betaproteobacteria</taxon>
        <taxon>Neisseriales</taxon>
        <taxon>Neisseriaceae</taxon>
        <taxon>Neisseria</taxon>
    </lineage>
</organism>
<dbReference type="Proteomes" id="UP000514752">
    <property type="component" value="Chromosome"/>
</dbReference>
<keyword evidence="4 8" id="KW-1003">Cell membrane</keyword>
<dbReference type="PANTHER" id="PTHR30269:SF0">
    <property type="entry name" value="MEMBRANE TRANSPORTER PROTEIN YFCA-RELATED"/>
    <property type="match status" value="1"/>
</dbReference>
<evidence type="ECO:0000256" key="8">
    <source>
        <dbReference type="RuleBase" id="RU363041"/>
    </source>
</evidence>
<comment type="similarity">
    <text evidence="2 8">Belongs to the 4-toluene sulfonate uptake permease (TSUP) (TC 2.A.102) family.</text>
</comment>
<dbReference type="GO" id="GO:0005886">
    <property type="term" value="C:plasma membrane"/>
    <property type="evidence" value="ECO:0007669"/>
    <property type="project" value="UniProtKB-SubCell"/>
</dbReference>
<evidence type="ECO:0000256" key="3">
    <source>
        <dbReference type="ARBA" id="ARBA00022448"/>
    </source>
</evidence>
<sequence length="253" mass="26544">MTDFTFWHYLAIFLLGIAASIINIMAAGGSNLTLPMMMAFGVPPDIANGSNRVGIFLQSLTGLRGFAKAGKMPTTDLRGILLPTLAGGLLGSLLAAFLPNSLLKPLLLGAMLAVATLMAVKPNLLLAGEGRHAKTVRETPRAAAWLFAAGVYGGFVQAGVGFLMLPILVGLLHYDLLRGNALKIACTLGFTSVALAVFLVNGQIWWGIALSLAAGNIIGAQLGVKLALSIPAERMRWLLFAMTLAAVVMAFLK</sequence>
<feature type="transmembrane region" description="Helical" evidence="8">
    <location>
        <begin position="234"/>
        <end position="252"/>
    </location>
</feature>
<dbReference type="PANTHER" id="PTHR30269">
    <property type="entry name" value="TRANSMEMBRANE PROTEIN YFCA"/>
    <property type="match status" value="1"/>
</dbReference>
<evidence type="ECO:0000256" key="1">
    <source>
        <dbReference type="ARBA" id="ARBA00004651"/>
    </source>
</evidence>
<feature type="transmembrane region" description="Helical" evidence="8">
    <location>
        <begin position="105"/>
        <end position="124"/>
    </location>
</feature>
<dbReference type="EMBL" id="CP059567">
    <property type="protein sequence ID" value="QMT40924.1"/>
    <property type="molecule type" value="Genomic_DNA"/>
</dbReference>